<gene>
    <name evidence="2" type="ORF">FHS57_000589</name>
</gene>
<organism evidence="2 3">
    <name type="scientific">Runella defluvii</name>
    <dbReference type="NCBI Taxonomy" id="370973"/>
    <lineage>
        <taxon>Bacteria</taxon>
        <taxon>Pseudomonadati</taxon>
        <taxon>Bacteroidota</taxon>
        <taxon>Cytophagia</taxon>
        <taxon>Cytophagales</taxon>
        <taxon>Spirosomataceae</taxon>
        <taxon>Runella</taxon>
    </lineage>
</organism>
<evidence type="ECO:0000313" key="3">
    <source>
        <dbReference type="Proteomes" id="UP000541352"/>
    </source>
</evidence>
<sequence>MESLGFPLQEEAILQTLTLEVLKSNEIEGEILNAEQVRSSIARRLGIDIGALSPTDRHVEGVVEMLLDATQHFNQPLTEDRLFGWHASLFPTGRSGMYKITVGNWRDNETGPMQVVSGPLGRERVHFEAPSSERLPQEMAQFME</sequence>
<dbReference type="InterPro" id="IPR036597">
    <property type="entry name" value="Fido-like_dom_sf"/>
</dbReference>
<dbReference type="Proteomes" id="UP000541352">
    <property type="component" value="Unassembled WGS sequence"/>
</dbReference>
<dbReference type="EMBL" id="JACIBY010000001">
    <property type="protein sequence ID" value="MBB3836607.1"/>
    <property type="molecule type" value="Genomic_DNA"/>
</dbReference>
<proteinExistence type="predicted"/>
<evidence type="ECO:0000313" key="2">
    <source>
        <dbReference type="EMBL" id="MBB3836607.1"/>
    </source>
</evidence>
<dbReference type="AlphaFoldDB" id="A0A7W5ZIL4"/>
<feature type="domain" description="DUF4172" evidence="1">
    <location>
        <begin position="1"/>
        <end position="47"/>
    </location>
</feature>
<comment type="caution">
    <text evidence="2">The sequence shown here is derived from an EMBL/GenBank/DDBJ whole genome shotgun (WGS) entry which is preliminary data.</text>
</comment>
<protein>
    <submittedName>
        <fullName evidence="2">Fic family protein</fullName>
    </submittedName>
</protein>
<dbReference type="InterPro" id="IPR025230">
    <property type="entry name" value="DUF4172"/>
</dbReference>
<dbReference type="Gene3D" id="1.10.3290.10">
    <property type="entry name" value="Fido-like domain"/>
    <property type="match status" value="1"/>
</dbReference>
<accession>A0A7W5ZIL4</accession>
<name>A0A7W5ZIL4_9BACT</name>
<evidence type="ECO:0000259" key="1">
    <source>
        <dbReference type="Pfam" id="PF13776"/>
    </source>
</evidence>
<dbReference type="SUPFAM" id="SSF140931">
    <property type="entry name" value="Fic-like"/>
    <property type="match status" value="1"/>
</dbReference>
<keyword evidence="3" id="KW-1185">Reference proteome</keyword>
<reference evidence="2 3" key="1">
    <citation type="submission" date="2020-08" db="EMBL/GenBank/DDBJ databases">
        <title>Genomic Encyclopedia of Type Strains, Phase IV (KMG-IV): sequencing the most valuable type-strain genomes for metagenomic binning, comparative biology and taxonomic classification.</title>
        <authorList>
            <person name="Goeker M."/>
        </authorList>
    </citation>
    <scope>NUCLEOTIDE SEQUENCE [LARGE SCALE GENOMIC DNA]</scope>
    <source>
        <strain evidence="2 3">DSM 17976</strain>
    </source>
</reference>
<dbReference type="Pfam" id="PF13776">
    <property type="entry name" value="DUF4172"/>
    <property type="match status" value="1"/>
</dbReference>